<evidence type="ECO:0000313" key="14">
    <source>
        <dbReference type="EMBL" id="QEL18824.1"/>
    </source>
</evidence>
<protein>
    <recommendedName>
        <fullName evidence="3">histidine kinase</fullName>
        <ecNumber evidence="3">2.7.13.3</ecNumber>
    </recommendedName>
</protein>
<comment type="catalytic activity">
    <reaction evidence="1">
        <text>ATP + protein L-histidine = ADP + protein N-phospho-L-histidine.</text>
        <dbReference type="EC" id="2.7.13.3"/>
    </reaction>
</comment>
<dbReference type="InterPro" id="IPR003660">
    <property type="entry name" value="HAMP_dom"/>
</dbReference>
<dbReference type="Proteomes" id="UP000324974">
    <property type="component" value="Chromosome"/>
</dbReference>
<gene>
    <name evidence="14" type="ORF">PX52LOC_05864</name>
</gene>
<dbReference type="InterPro" id="IPR050428">
    <property type="entry name" value="TCS_sensor_his_kinase"/>
</dbReference>
<dbReference type="PANTHER" id="PTHR45436">
    <property type="entry name" value="SENSOR HISTIDINE KINASE YKOH"/>
    <property type="match status" value="1"/>
</dbReference>
<keyword evidence="9" id="KW-0902">Two-component regulatory system</keyword>
<comment type="subcellular location">
    <subcellularLocation>
        <location evidence="2">Membrane</location>
    </subcellularLocation>
</comment>
<dbReference type="SMART" id="SM00387">
    <property type="entry name" value="HATPase_c"/>
    <property type="match status" value="1"/>
</dbReference>
<dbReference type="SUPFAM" id="SSF47384">
    <property type="entry name" value="Homodimeric domain of signal transducing histidine kinase"/>
    <property type="match status" value="1"/>
</dbReference>
<keyword evidence="6 11" id="KW-0812">Transmembrane</keyword>
<evidence type="ECO:0000256" key="8">
    <source>
        <dbReference type="ARBA" id="ARBA00022989"/>
    </source>
</evidence>
<dbReference type="EC" id="2.7.13.3" evidence="3"/>
<dbReference type="Gene3D" id="6.10.340.10">
    <property type="match status" value="1"/>
</dbReference>
<dbReference type="PANTHER" id="PTHR45436:SF5">
    <property type="entry name" value="SENSOR HISTIDINE KINASE TRCS"/>
    <property type="match status" value="1"/>
</dbReference>
<dbReference type="Gene3D" id="1.10.287.130">
    <property type="match status" value="1"/>
</dbReference>
<evidence type="ECO:0000256" key="6">
    <source>
        <dbReference type="ARBA" id="ARBA00022692"/>
    </source>
</evidence>
<evidence type="ECO:0000256" key="7">
    <source>
        <dbReference type="ARBA" id="ARBA00022777"/>
    </source>
</evidence>
<dbReference type="GO" id="GO:0005886">
    <property type="term" value="C:plasma membrane"/>
    <property type="evidence" value="ECO:0007669"/>
    <property type="project" value="TreeGrafter"/>
</dbReference>
<dbReference type="EMBL" id="CP042425">
    <property type="protein sequence ID" value="QEL18824.1"/>
    <property type="molecule type" value="Genomic_DNA"/>
</dbReference>
<proteinExistence type="predicted"/>
<feature type="domain" description="HAMP" evidence="13">
    <location>
        <begin position="315"/>
        <end position="368"/>
    </location>
</feature>
<evidence type="ECO:0000256" key="5">
    <source>
        <dbReference type="ARBA" id="ARBA00022679"/>
    </source>
</evidence>
<evidence type="ECO:0000256" key="1">
    <source>
        <dbReference type="ARBA" id="ARBA00000085"/>
    </source>
</evidence>
<dbReference type="FunFam" id="3.30.565.10:FF:000006">
    <property type="entry name" value="Sensor histidine kinase WalK"/>
    <property type="match status" value="1"/>
</dbReference>
<dbReference type="InterPro" id="IPR004358">
    <property type="entry name" value="Sig_transdc_His_kin-like_C"/>
</dbReference>
<evidence type="ECO:0000259" key="13">
    <source>
        <dbReference type="PROSITE" id="PS50885"/>
    </source>
</evidence>
<dbReference type="PRINTS" id="PR00344">
    <property type="entry name" value="BCTRLSENSOR"/>
</dbReference>
<dbReference type="KEGG" id="lrs:PX52LOC_05864"/>
<evidence type="ECO:0000256" key="11">
    <source>
        <dbReference type="SAM" id="Phobius"/>
    </source>
</evidence>
<dbReference type="InterPro" id="IPR003594">
    <property type="entry name" value="HATPase_dom"/>
</dbReference>
<evidence type="ECO:0000256" key="2">
    <source>
        <dbReference type="ARBA" id="ARBA00004370"/>
    </source>
</evidence>
<keyword evidence="10 11" id="KW-0472">Membrane</keyword>
<reference evidence="15" key="1">
    <citation type="submission" date="2019-08" db="EMBL/GenBank/DDBJ databases">
        <title>Limnoglobus roseus gen. nov., sp. nov., a novel freshwater planctomycete with a giant genome from the family Gemmataceae.</title>
        <authorList>
            <person name="Kulichevskaya I.S."/>
            <person name="Naumoff D.G."/>
            <person name="Miroshnikov K."/>
            <person name="Ivanova A."/>
            <person name="Philippov D.A."/>
            <person name="Hakobyan A."/>
            <person name="Rijpstra I.C."/>
            <person name="Sinninghe Damste J.S."/>
            <person name="Liesack W."/>
            <person name="Dedysh S.N."/>
        </authorList>
    </citation>
    <scope>NUCLEOTIDE SEQUENCE [LARGE SCALE GENOMIC DNA]</scope>
    <source>
        <strain evidence="15">PX52</strain>
    </source>
</reference>
<keyword evidence="7 14" id="KW-0418">Kinase</keyword>
<dbReference type="AlphaFoldDB" id="A0A5C1ANN3"/>
<name>A0A5C1ANN3_9BACT</name>
<organism evidence="14 15">
    <name type="scientific">Limnoglobus roseus</name>
    <dbReference type="NCBI Taxonomy" id="2598579"/>
    <lineage>
        <taxon>Bacteria</taxon>
        <taxon>Pseudomonadati</taxon>
        <taxon>Planctomycetota</taxon>
        <taxon>Planctomycetia</taxon>
        <taxon>Gemmatales</taxon>
        <taxon>Gemmataceae</taxon>
        <taxon>Limnoglobus</taxon>
    </lineage>
</organism>
<feature type="domain" description="Histidine kinase" evidence="12">
    <location>
        <begin position="376"/>
        <end position="591"/>
    </location>
</feature>
<evidence type="ECO:0000256" key="9">
    <source>
        <dbReference type="ARBA" id="ARBA00023012"/>
    </source>
</evidence>
<evidence type="ECO:0000256" key="3">
    <source>
        <dbReference type="ARBA" id="ARBA00012438"/>
    </source>
</evidence>
<accession>A0A5C1ANN3</accession>
<evidence type="ECO:0000259" key="12">
    <source>
        <dbReference type="PROSITE" id="PS50109"/>
    </source>
</evidence>
<dbReference type="InterPro" id="IPR005467">
    <property type="entry name" value="His_kinase_dom"/>
</dbReference>
<sequence length="591" mass="66214">MRSTRSLLIVYFLALLGVGLGVVVILADRVVTRALDEKERTAAEAIDLRTLERVRNEQEKFDRELLTHARLIARIARREYLPQSDAERRKFDTQLLPPSYFAGFGPTFSLWAVTWHSGLAQQPRRGGSNPNPQFLYWSLARSYLSNLRIDELYLKPIDDDDRILDYVQINGTFGSVRRSENLITAGFVLPFERSRVDKVLEDWTYDEVHLPGAATGRRVIFKTPLPIQAPGFDRFRPSQGRPAPADPSQYIYIHVARLSNELEHHVATFRSEAADEKTVLQTGTVRTVGWIRLTLAFIAVLTFLACLLGSSWLIRRGLTPLSRLSDAVSQVSEKDFRLAVERDELTTELQPIHTRITETLDQLRMAFEREKQAVADISHELRTPVASLLATIDVSLRKPRTAESYLQTLKDCRAITKQLSQLVEKVMTLAYLDAGQTKVAQVPVDVMDIATSCAAVIRPLAEAHGLQFEMKSDGPIRVQTDPDKLREVLTNLLHNAVEYNNAGGRVELDVSSDPENVRFRVKDTGIGMTDEVREKIFERFYRADSSRTATGVHAGLGLAIVKEYVDRLGGSISVESEPGAGSSFCVSLPAA</sequence>
<dbReference type="PROSITE" id="PS50109">
    <property type="entry name" value="HIS_KIN"/>
    <property type="match status" value="1"/>
</dbReference>
<dbReference type="InterPro" id="IPR003661">
    <property type="entry name" value="HisK_dim/P_dom"/>
</dbReference>
<dbReference type="SMART" id="SM00388">
    <property type="entry name" value="HisKA"/>
    <property type="match status" value="1"/>
</dbReference>
<dbReference type="InterPro" id="IPR036097">
    <property type="entry name" value="HisK_dim/P_sf"/>
</dbReference>
<dbReference type="Gene3D" id="3.30.565.10">
    <property type="entry name" value="Histidine kinase-like ATPase, C-terminal domain"/>
    <property type="match status" value="1"/>
</dbReference>
<keyword evidence="8 11" id="KW-1133">Transmembrane helix</keyword>
<dbReference type="RefSeq" id="WP_149113281.1">
    <property type="nucleotide sequence ID" value="NZ_CP042425.1"/>
</dbReference>
<dbReference type="CDD" id="cd00075">
    <property type="entry name" value="HATPase"/>
    <property type="match status" value="1"/>
</dbReference>
<keyword evidence="5" id="KW-0808">Transferase</keyword>
<dbReference type="OrthoDB" id="9786919at2"/>
<dbReference type="Pfam" id="PF02518">
    <property type="entry name" value="HATPase_c"/>
    <property type="match status" value="1"/>
</dbReference>
<dbReference type="CDD" id="cd00082">
    <property type="entry name" value="HisKA"/>
    <property type="match status" value="1"/>
</dbReference>
<keyword evidence="4" id="KW-0597">Phosphoprotein</keyword>
<feature type="transmembrane region" description="Helical" evidence="11">
    <location>
        <begin position="290"/>
        <end position="314"/>
    </location>
</feature>
<evidence type="ECO:0000313" key="15">
    <source>
        <dbReference type="Proteomes" id="UP000324974"/>
    </source>
</evidence>
<dbReference type="Pfam" id="PF00512">
    <property type="entry name" value="HisKA"/>
    <property type="match status" value="1"/>
</dbReference>
<dbReference type="GO" id="GO:0000155">
    <property type="term" value="F:phosphorelay sensor kinase activity"/>
    <property type="evidence" value="ECO:0007669"/>
    <property type="project" value="InterPro"/>
</dbReference>
<dbReference type="SUPFAM" id="SSF55874">
    <property type="entry name" value="ATPase domain of HSP90 chaperone/DNA topoisomerase II/histidine kinase"/>
    <property type="match status" value="1"/>
</dbReference>
<dbReference type="PROSITE" id="PS50885">
    <property type="entry name" value="HAMP"/>
    <property type="match status" value="1"/>
</dbReference>
<evidence type="ECO:0000256" key="10">
    <source>
        <dbReference type="ARBA" id="ARBA00023136"/>
    </source>
</evidence>
<dbReference type="InterPro" id="IPR036890">
    <property type="entry name" value="HATPase_C_sf"/>
</dbReference>
<evidence type="ECO:0000256" key="4">
    <source>
        <dbReference type="ARBA" id="ARBA00022553"/>
    </source>
</evidence>
<keyword evidence="15" id="KW-1185">Reference proteome</keyword>